<gene>
    <name evidence="1" type="ORF">LAZ67_X003890</name>
</gene>
<reference evidence="1 2" key="1">
    <citation type="submission" date="2022-03" db="EMBL/GenBank/DDBJ databases">
        <title>A chromosomal length assembly of Cordylochernes scorpioides.</title>
        <authorList>
            <person name="Zeh D."/>
            <person name="Zeh J."/>
        </authorList>
    </citation>
    <scope>NUCLEOTIDE SEQUENCE [LARGE SCALE GENOMIC DNA]</scope>
    <source>
        <strain evidence="1">IN4F17</strain>
        <tissue evidence="1">Whole Body</tissue>
    </source>
</reference>
<dbReference type="Proteomes" id="UP001235939">
    <property type="component" value="Chromosome X"/>
</dbReference>
<keyword evidence="2" id="KW-1185">Reference proteome</keyword>
<evidence type="ECO:0008006" key="3">
    <source>
        <dbReference type="Google" id="ProtNLM"/>
    </source>
</evidence>
<proteinExistence type="predicted"/>
<organism evidence="1 2">
    <name type="scientific">Cordylochernes scorpioides</name>
    <dbReference type="NCBI Taxonomy" id="51811"/>
    <lineage>
        <taxon>Eukaryota</taxon>
        <taxon>Metazoa</taxon>
        <taxon>Ecdysozoa</taxon>
        <taxon>Arthropoda</taxon>
        <taxon>Chelicerata</taxon>
        <taxon>Arachnida</taxon>
        <taxon>Pseudoscorpiones</taxon>
        <taxon>Cheliferoidea</taxon>
        <taxon>Chernetidae</taxon>
        <taxon>Cordylochernes</taxon>
    </lineage>
</organism>
<sequence length="390" mass="45766">MFAELEVLENSLFFTIKGFIDIEKLEDQKTVISDWYTTKCLPEVFEKSSKADQELNLRTPIWACDQKELLDKTQDVFLRRLLNLPRYTPGYNLRMECGRTSLAVTFIKLTMKYWIRILNMIANQLPFKCLTELMNLSRNSNIHIGLVKTINDILNSTGFSYLINCTDKDFLQHELPLIIRTTIDQSIQGDWARINNTKLYPHYRNLKKTSLPEGYLSDNLPFIVKRHIAQLRVLHTFFRENHKNIFGEAELLCKFCKQKMNSEISHYFFHCTSISDERKTFISKQDNRIPDTVEDILTNYITVRKFSLDLCGFYKAVNKKASLTVTFQGNWKSYFNMYALWKWKGRNRIKEDNPEDRTTLGSLCILLVAVIPRGGSGRERRTGFKKDRVE</sequence>
<evidence type="ECO:0000313" key="1">
    <source>
        <dbReference type="EMBL" id="UYV84891.1"/>
    </source>
</evidence>
<dbReference type="EMBL" id="CP092886">
    <property type="protein sequence ID" value="UYV84891.1"/>
    <property type="molecule type" value="Genomic_DNA"/>
</dbReference>
<protein>
    <recommendedName>
        <fullName evidence="3">Reverse transcriptase zinc-binding domain-containing protein</fullName>
    </recommendedName>
</protein>
<name>A0ABY6LUX7_9ARAC</name>
<evidence type="ECO:0000313" key="2">
    <source>
        <dbReference type="Proteomes" id="UP001235939"/>
    </source>
</evidence>
<accession>A0ABY6LUX7</accession>